<keyword evidence="2" id="KW-1185">Reference proteome</keyword>
<reference evidence="1" key="1">
    <citation type="submission" date="2020-11" db="EMBL/GenBank/DDBJ databases">
        <title>Carbohydrate-dependent, anaerobic sulfur respiration: A novel catabolism in halophilic archaea.</title>
        <authorList>
            <person name="Sorokin D.Y."/>
            <person name="Messina E."/>
            <person name="Smedile F."/>
            <person name="La Cono V."/>
            <person name="Hallsworth J.E."/>
            <person name="Yakimov M.M."/>
        </authorList>
    </citation>
    <scope>NUCLEOTIDE SEQUENCE</scope>
    <source>
        <strain evidence="1">AArc-S</strain>
    </source>
</reference>
<dbReference type="Proteomes" id="UP000663586">
    <property type="component" value="Chromosome"/>
</dbReference>
<sequence>MNQDGSSTGELRDVLDLVEENIHEVEEVLWTTSGNIEIKEYSARIDQMTLLLWKLQHEIDDLKTDLDSHGR</sequence>
<organism evidence="1 2">
    <name type="scientific">Natranaeroarchaeum sulfidigenes</name>
    <dbReference type="NCBI Taxonomy" id="2784880"/>
    <lineage>
        <taxon>Archaea</taxon>
        <taxon>Methanobacteriati</taxon>
        <taxon>Methanobacteriota</taxon>
        <taxon>Stenosarchaea group</taxon>
        <taxon>Halobacteria</taxon>
        <taxon>Halobacteriales</taxon>
        <taxon>Natronoarchaeaceae</taxon>
        <taxon>Natranaeroarchaeum</taxon>
    </lineage>
</organism>
<dbReference type="GeneID" id="70686266"/>
<name>A0A897MPK7_9EURY</name>
<proteinExistence type="predicted"/>
<protein>
    <submittedName>
        <fullName evidence="1">Uncharacterized protein</fullName>
    </submittedName>
</protein>
<dbReference type="EMBL" id="CP064786">
    <property type="protein sequence ID" value="QSG04080.1"/>
    <property type="molecule type" value="Genomic_DNA"/>
</dbReference>
<dbReference type="AlphaFoldDB" id="A0A897MPK7"/>
<dbReference type="KEGG" id="hara:AArcS_2891"/>
<gene>
    <name evidence="1" type="ORF">AArcS_2891</name>
</gene>
<evidence type="ECO:0000313" key="1">
    <source>
        <dbReference type="EMBL" id="QSG04080.1"/>
    </source>
</evidence>
<evidence type="ECO:0000313" key="2">
    <source>
        <dbReference type="Proteomes" id="UP000663586"/>
    </source>
</evidence>
<dbReference type="RefSeq" id="WP_238478106.1">
    <property type="nucleotide sequence ID" value="NZ_CP064786.1"/>
</dbReference>
<accession>A0A897MPK7</accession>